<evidence type="ECO:0000256" key="1">
    <source>
        <dbReference type="SAM" id="SignalP"/>
    </source>
</evidence>
<dbReference type="Proteomes" id="UP000440367">
    <property type="component" value="Unassembled WGS sequence"/>
</dbReference>
<dbReference type="EMBL" id="QXGD01000946">
    <property type="protein sequence ID" value="KAE9219437.1"/>
    <property type="molecule type" value="Genomic_DNA"/>
</dbReference>
<dbReference type="Proteomes" id="UP000488956">
    <property type="component" value="Unassembled WGS sequence"/>
</dbReference>
<evidence type="ECO:0000313" key="13">
    <source>
        <dbReference type="Proteomes" id="UP000437068"/>
    </source>
</evidence>
<evidence type="ECO:0000313" key="12">
    <source>
        <dbReference type="Proteomes" id="UP000433483"/>
    </source>
</evidence>
<evidence type="ECO:0000313" key="16">
    <source>
        <dbReference type="Proteomes" id="UP000441208"/>
    </source>
</evidence>
<dbReference type="Proteomes" id="UP000433483">
    <property type="component" value="Unassembled WGS sequence"/>
</dbReference>
<dbReference type="EMBL" id="QXFW01001176">
    <property type="protein sequence ID" value="KAE8995171.1"/>
    <property type="molecule type" value="Genomic_DNA"/>
</dbReference>
<dbReference type="EMBL" id="QXFZ01000899">
    <property type="protein sequence ID" value="KAE9101795.1"/>
    <property type="molecule type" value="Genomic_DNA"/>
</dbReference>
<dbReference type="Proteomes" id="UP000429523">
    <property type="component" value="Unassembled WGS sequence"/>
</dbReference>
<dbReference type="EMBL" id="QXGA01001368">
    <property type="protein sequence ID" value="KAE9120919.1"/>
    <property type="molecule type" value="Genomic_DNA"/>
</dbReference>
<proteinExistence type="predicted"/>
<evidence type="ECO:0000313" key="18">
    <source>
        <dbReference type="Proteomes" id="UP000476176"/>
    </source>
</evidence>
<dbReference type="Proteomes" id="UP000460718">
    <property type="component" value="Unassembled WGS sequence"/>
</dbReference>
<evidence type="ECO:0000313" key="6">
    <source>
        <dbReference type="EMBL" id="KAE9120919.1"/>
    </source>
</evidence>
<accession>A0A6A3RRM3</accession>
<keyword evidence="1" id="KW-0732">Signal</keyword>
<evidence type="ECO:0000313" key="4">
    <source>
        <dbReference type="EMBL" id="KAE9091140.1"/>
    </source>
</evidence>
<evidence type="ECO:0000313" key="14">
    <source>
        <dbReference type="Proteomes" id="UP000440367"/>
    </source>
</evidence>
<name>A0A6A3RRM3_9STRA</name>
<dbReference type="EMBL" id="QXGF01001095">
    <property type="protein sequence ID" value="KAE8932644.1"/>
    <property type="molecule type" value="Genomic_DNA"/>
</dbReference>
<gene>
    <name evidence="10" type="ORF">PF001_g18107</name>
    <name evidence="9" type="ORF">PF002_g16183</name>
    <name evidence="8" type="ORF">PF004_g15782</name>
    <name evidence="7" type="ORF">PF005_g18687</name>
    <name evidence="6" type="ORF">PF006_g18020</name>
    <name evidence="5" type="ORF">PF007_g14994</name>
    <name evidence="2" type="ORF">PF009_g17333</name>
    <name evidence="4" type="ORF">PF010_g18306</name>
    <name evidence="3" type="ORF">PF011_g16439</name>
</gene>
<evidence type="ECO:0000313" key="9">
    <source>
        <dbReference type="EMBL" id="KAE9219437.1"/>
    </source>
</evidence>
<comment type="caution">
    <text evidence="5">The sequence shown here is derived from an EMBL/GenBank/DDBJ whole genome shotgun (WGS) entry which is preliminary data.</text>
</comment>
<protein>
    <submittedName>
        <fullName evidence="5">Uncharacterized protein</fullName>
    </submittedName>
</protein>
<dbReference type="EMBL" id="QXGC01001078">
    <property type="protein sequence ID" value="KAE9211889.1"/>
    <property type="molecule type" value="Genomic_DNA"/>
</dbReference>
<evidence type="ECO:0000313" key="15">
    <source>
        <dbReference type="Proteomes" id="UP000440732"/>
    </source>
</evidence>
<dbReference type="EMBL" id="QXFX01001388">
    <property type="protein sequence ID" value="KAE9091140.1"/>
    <property type="molecule type" value="Genomic_DNA"/>
</dbReference>
<evidence type="ECO:0000313" key="7">
    <source>
        <dbReference type="EMBL" id="KAE9191849.1"/>
    </source>
</evidence>
<feature type="chain" id="PRO_5036166040" evidence="1">
    <location>
        <begin position="19"/>
        <end position="100"/>
    </location>
</feature>
<dbReference type="EMBL" id="QXGB01001376">
    <property type="protein sequence ID" value="KAE9191849.1"/>
    <property type="molecule type" value="Genomic_DNA"/>
</dbReference>
<evidence type="ECO:0000313" key="17">
    <source>
        <dbReference type="Proteomes" id="UP000460718"/>
    </source>
</evidence>
<evidence type="ECO:0000313" key="5">
    <source>
        <dbReference type="EMBL" id="KAE9101795.1"/>
    </source>
</evidence>
<dbReference type="Proteomes" id="UP000476176">
    <property type="component" value="Unassembled WGS sequence"/>
</dbReference>
<sequence>MFHKCRLMTNFLPWQATALTNCEFLYGNTTVCIAGGHDIEYITRDPQKVCWRGAVRTVLHKVRTPPCYCRTSSLEVAMQYILIVCWSGSPRISKGDDSNI</sequence>
<reference evidence="11 12" key="1">
    <citation type="submission" date="2018-08" db="EMBL/GenBank/DDBJ databases">
        <title>Genomic investigation of the strawberry pathogen Phytophthora fragariae indicates pathogenicity is determined by transcriptional variation in three key races.</title>
        <authorList>
            <person name="Adams T.M."/>
            <person name="Armitage A.D."/>
            <person name="Sobczyk M.K."/>
            <person name="Bates H.J."/>
            <person name="Dunwell J.M."/>
            <person name="Nellist C.F."/>
            <person name="Harrison R.J."/>
        </authorList>
    </citation>
    <scope>NUCLEOTIDE SEQUENCE [LARGE SCALE GENOMIC DNA]</scope>
    <source>
        <strain evidence="10 13">A4</strain>
        <strain evidence="9 14">BC-1</strain>
        <strain evidence="8 18">BC-23</strain>
        <strain evidence="7 12">NOV-27</strain>
        <strain evidence="6 15">NOV-5</strain>
        <strain evidence="5 16">NOV-71</strain>
        <strain evidence="2 11">NOV-9</strain>
        <strain evidence="4 19">ONT-3</strain>
        <strain evidence="3 17">SCRP245</strain>
    </source>
</reference>
<dbReference type="AlphaFoldDB" id="A0A6A3RRM3"/>
<dbReference type="EMBL" id="QXGE01001357">
    <property type="protein sequence ID" value="KAE9293760.1"/>
    <property type="molecule type" value="Genomic_DNA"/>
</dbReference>
<evidence type="ECO:0000313" key="11">
    <source>
        <dbReference type="Proteomes" id="UP000429523"/>
    </source>
</evidence>
<feature type="signal peptide" evidence="1">
    <location>
        <begin position="1"/>
        <end position="18"/>
    </location>
</feature>
<evidence type="ECO:0000313" key="10">
    <source>
        <dbReference type="EMBL" id="KAE9293760.1"/>
    </source>
</evidence>
<evidence type="ECO:0000313" key="19">
    <source>
        <dbReference type="Proteomes" id="UP000488956"/>
    </source>
</evidence>
<evidence type="ECO:0000313" key="2">
    <source>
        <dbReference type="EMBL" id="KAE8932644.1"/>
    </source>
</evidence>
<evidence type="ECO:0000313" key="8">
    <source>
        <dbReference type="EMBL" id="KAE9211889.1"/>
    </source>
</evidence>
<organism evidence="5 16">
    <name type="scientific">Phytophthora fragariae</name>
    <dbReference type="NCBI Taxonomy" id="53985"/>
    <lineage>
        <taxon>Eukaryota</taxon>
        <taxon>Sar</taxon>
        <taxon>Stramenopiles</taxon>
        <taxon>Oomycota</taxon>
        <taxon>Peronosporomycetes</taxon>
        <taxon>Peronosporales</taxon>
        <taxon>Peronosporaceae</taxon>
        <taxon>Phytophthora</taxon>
    </lineage>
</organism>
<evidence type="ECO:0000313" key="3">
    <source>
        <dbReference type="EMBL" id="KAE8995171.1"/>
    </source>
</evidence>
<dbReference type="Proteomes" id="UP000437068">
    <property type="component" value="Unassembled WGS sequence"/>
</dbReference>
<dbReference type="Proteomes" id="UP000440732">
    <property type="component" value="Unassembled WGS sequence"/>
</dbReference>
<keyword evidence="12" id="KW-1185">Reference proteome</keyword>
<dbReference type="Proteomes" id="UP000441208">
    <property type="component" value="Unassembled WGS sequence"/>
</dbReference>